<name>A0A3B0VSF7_9ZZZZ</name>
<evidence type="ECO:0000313" key="1">
    <source>
        <dbReference type="EMBL" id="VAW43340.1"/>
    </source>
</evidence>
<reference evidence="1" key="1">
    <citation type="submission" date="2018-06" db="EMBL/GenBank/DDBJ databases">
        <authorList>
            <person name="Zhirakovskaya E."/>
        </authorList>
    </citation>
    <scope>NUCLEOTIDE SEQUENCE</scope>
</reference>
<dbReference type="EMBL" id="UOEU01001066">
    <property type="protein sequence ID" value="VAW43340.1"/>
    <property type="molecule type" value="Genomic_DNA"/>
</dbReference>
<dbReference type="AlphaFoldDB" id="A0A3B0VSF7"/>
<dbReference type="Gene3D" id="3.30.460.10">
    <property type="entry name" value="Beta Polymerase, domain 2"/>
    <property type="match status" value="1"/>
</dbReference>
<sequence length="277" mass="32150">METTPFRLPSPLGIITFMFEQERVLVRLQQRVLSEGDILVCFLAGSYGRYQEDAYSDLDVAFVFADEAARERAWRQRRPFIQSVTPYVPAKSFDAVHIRPYFHIALYSNGSKVDYRYELQDALTPNPWDRDLRILKENDGWAEQYQANCARALLPQPQLTTAELTALDERFWIMLWDAFRLLLRGDTNKPFIIYLELLHFTLPPLLTILPPEDPSRQPLLQASFSQDSRATAVHLHNLLQAYLNARTAVIQRLHLDFSADTHFETAVQKLIKNKLKL</sequence>
<dbReference type="SUPFAM" id="SSF81301">
    <property type="entry name" value="Nucleotidyltransferase"/>
    <property type="match status" value="1"/>
</dbReference>
<proteinExistence type="predicted"/>
<dbReference type="InterPro" id="IPR043519">
    <property type="entry name" value="NT_sf"/>
</dbReference>
<accession>A0A3B0VSF7</accession>
<organism evidence="1">
    <name type="scientific">hydrothermal vent metagenome</name>
    <dbReference type="NCBI Taxonomy" id="652676"/>
    <lineage>
        <taxon>unclassified sequences</taxon>
        <taxon>metagenomes</taxon>
        <taxon>ecological metagenomes</taxon>
    </lineage>
</organism>
<protein>
    <submittedName>
        <fullName evidence="1">Uncharacterized protein</fullName>
    </submittedName>
</protein>
<gene>
    <name evidence="1" type="ORF">MNBD_CHLOROFLEXI01-3019</name>
</gene>